<evidence type="ECO:0000259" key="2">
    <source>
        <dbReference type="Pfam" id="PF07995"/>
    </source>
</evidence>
<accession>A0ABY0QZJ3</accession>
<gene>
    <name evidence="3" type="ORF">SAMN05216273_11529</name>
</gene>
<dbReference type="Pfam" id="PF07995">
    <property type="entry name" value="GSDH"/>
    <property type="match status" value="1"/>
</dbReference>
<dbReference type="EMBL" id="FNHD01000015">
    <property type="protein sequence ID" value="SDM16157.1"/>
    <property type="molecule type" value="Genomic_DNA"/>
</dbReference>
<dbReference type="SUPFAM" id="SSF50952">
    <property type="entry name" value="Soluble quinoprotein glucose dehydrogenase"/>
    <property type="match status" value="1"/>
</dbReference>
<dbReference type="InterPro" id="IPR011041">
    <property type="entry name" value="Quinoprot_gluc/sorb_DH_b-prop"/>
</dbReference>
<sequence>MKFKANYLLFASAFFFVSCSDSLEQIIEEPVNEAIYPPVESNPANTNYPPAFAGQTRANGVKTSTPFTNAVITSSLNSPWGITALPDGRLLVTQKGGTMRIVTNTGSVGNPITGIPSVNSNGQGGLLGVCIDPQFSSNRMIYWVFSENVAGGTVTSVAKGTLSSSEAAIQNPTVIYRANPSSSAGNLHYGGRILFDPTGNLMISVGERSDLSTRPLAQSVTAAIGKIIRITKDGNPAPGNPAFSQSGALPELYSIGHRNPQGIALHPVTGELWQGEHGPRGGDEINRVLPGKNYGWPTITYGIEYSGAVIGSGIQQQSGMEQPVYYWDPVISPSGMIFYRGNNIPEWQNNLFVGALSGQHIVRLVIKDNKVMGEERLLENEGQRFRDIVQGTDNALYAITDGGRLYKIQRQ</sequence>
<protein>
    <submittedName>
        <fullName evidence="3">Glucose/arabinose dehydrogenase, beta-propeller fold</fullName>
    </submittedName>
</protein>
<dbReference type="Proteomes" id="UP000199242">
    <property type="component" value="Unassembled WGS sequence"/>
</dbReference>
<evidence type="ECO:0000313" key="4">
    <source>
        <dbReference type="Proteomes" id="UP000199242"/>
    </source>
</evidence>
<reference evidence="3 4" key="1">
    <citation type="submission" date="2016-10" db="EMBL/GenBank/DDBJ databases">
        <authorList>
            <person name="Varghese N."/>
            <person name="Submissions S."/>
        </authorList>
    </citation>
    <scope>NUCLEOTIDE SEQUENCE [LARGE SCALE GENOMIC DNA]</scope>
    <source>
        <strain evidence="3 4">CGMCC 1.10941</strain>
    </source>
</reference>
<keyword evidence="1" id="KW-0732">Signal</keyword>
<feature type="chain" id="PRO_5047232218" evidence="1">
    <location>
        <begin position="21"/>
        <end position="411"/>
    </location>
</feature>
<feature type="domain" description="Glucose/Sorbosone dehydrogenase" evidence="2">
    <location>
        <begin position="76"/>
        <end position="406"/>
    </location>
</feature>
<feature type="signal peptide" evidence="1">
    <location>
        <begin position="1"/>
        <end position="20"/>
    </location>
</feature>
<evidence type="ECO:0000313" key="3">
    <source>
        <dbReference type="EMBL" id="SDM16157.1"/>
    </source>
</evidence>
<dbReference type="InterPro" id="IPR011042">
    <property type="entry name" value="6-blade_b-propeller_TolB-like"/>
</dbReference>
<comment type="caution">
    <text evidence="3">The sequence shown here is derived from an EMBL/GenBank/DDBJ whole genome shotgun (WGS) entry which is preliminary data.</text>
</comment>
<dbReference type="PANTHER" id="PTHR19328:SF75">
    <property type="entry name" value="ALDOSE SUGAR DEHYDROGENASE YLII"/>
    <property type="match status" value="1"/>
</dbReference>
<dbReference type="Gene3D" id="2.120.10.30">
    <property type="entry name" value="TolB, C-terminal domain"/>
    <property type="match status" value="1"/>
</dbReference>
<dbReference type="PANTHER" id="PTHR19328">
    <property type="entry name" value="HEDGEHOG-INTERACTING PROTEIN"/>
    <property type="match status" value="1"/>
</dbReference>
<organism evidence="3 4">
    <name type="scientific">Chryseobacterium taihuense</name>
    <dbReference type="NCBI Taxonomy" id="1141221"/>
    <lineage>
        <taxon>Bacteria</taxon>
        <taxon>Pseudomonadati</taxon>
        <taxon>Bacteroidota</taxon>
        <taxon>Flavobacteriia</taxon>
        <taxon>Flavobacteriales</taxon>
        <taxon>Weeksellaceae</taxon>
        <taxon>Chryseobacterium group</taxon>
        <taxon>Chryseobacterium</taxon>
    </lineage>
</organism>
<dbReference type="PROSITE" id="PS51257">
    <property type="entry name" value="PROKAR_LIPOPROTEIN"/>
    <property type="match status" value="1"/>
</dbReference>
<evidence type="ECO:0000256" key="1">
    <source>
        <dbReference type="SAM" id="SignalP"/>
    </source>
</evidence>
<name>A0ABY0QZJ3_9FLAO</name>
<dbReference type="InterPro" id="IPR012938">
    <property type="entry name" value="Glc/Sorbosone_DH"/>
</dbReference>
<dbReference type="RefSeq" id="WP_089744965.1">
    <property type="nucleotide sequence ID" value="NZ_FNHD01000015.1"/>
</dbReference>
<keyword evidence="4" id="KW-1185">Reference proteome</keyword>
<proteinExistence type="predicted"/>